<feature type="chain" id="PRO_5046450150" evidence="2">
    <location>
        <begin position="20"/>
        <end position="249"/>
    </location>
</feature>
<keyword evidence="3" id="KW-1185">Reference proteome</keyword>
<evidence type="ECO:0000313" key="3">
    <source>
        <dbReference type="Proteomes" id="UP000694941"/>
    </source>
</evidence>
<dbReference type="GeneID" id="111087175"/>
<evidence type="ECO:0000256" key="2">
    <source>
        <dbReference type="SAM" id="SignalP"/>
    </source>
</evidence>
<proteinExistence type="predicted"/>
<feature type="signal peptide" evidence="2">
    <location>
        <begin position="1"/>
        <end position="19"/>
    </location>
</feature>
<protein>
    <submittedName>
        <fullName evidence="4">Uncharacterized protein LOC111087175</fullName>
    </submittedName>
</protein>
<gene>
    <name evidence="4" type="primary">LOC111087175</name>
</gene>
<feature type="region of interest" description="Disordered" evidence="1">
    <location>
        <begin position="220"/>
        <end position="249"/>
    </location>
</feature>
<evidence type="ECO:0000256" key="1">
    <source>
        <dbReference type="SAM" id="MobiDB-lite"/>
    </source>
</evidence>
<reference evidence="4" key="1">
    <citation type="submission" date="2025-08" db="UniProtKB">
        <authorList>
            <consortium name="RefSeq"/>
        </authorList>
    </citation>
    <scope>IDENTIFICATION</scope>
    <source>
        <tissue evidence="4">Muscle</tissue>
    </source>
</reference>
<keyword evidence="2" id="KW-0732">Signal</keyword>
<dbReference type="Proteomes" id="UP000694941">
    <property type="component" value="Unplaced"/>
</dbReference>
<accession>A0ABM1SYB4</accession>
<sequence length="249" mass="28387">MVVCFGCRWMHIFIYLVIGGLVVTQSRETQSDNGQGILFDSSSDSLYSTIYTLEPFHRILRHLRPGYGVDMSSFLYRFPGNGVKRENLKKLSNRDFVMGSEFLGKRSISNEANNVMDSEVVDKKMGSEFVDKKMGSEFLGKRMGSEFLGKRLDDIEDKIRNYLFPKRQNKRIGSEFLGKRLDIFENDTTGLGLTSDHQSQRGGQELLGKRMGSNFLGKRMGSEFLGRRKREIHQKMSSPKSTPEDSVPI</sequence>
<organism evidence="3 4">
    <name type="scientific">Limulus polyphemus</name>
    <name type="common">Atlantic horseshoe crab</name>
    <dbReference type="NCBI Taxonomy" id="6850"/>
    <lineage>
        <taxon>Eukaryota</taxon>
        <taxon>Metazoa</taxon>
        <taxon>Ecdysozoa</taxon>
        <taxon>Arthropoda</taxon>
        <taxon>Chelicerata</taxon>
        <taxon>Merostomata</taxon>
        <taxon>Xiphosura</taxon>
        <taxon>Limulidae</taxon>
        <taxon>Limulus</taxon>
    </lineage>
</organism>
<dbReference type="RefSeq" id="XP_022248620.1">
    <property type="nucleotide sequence ID" value="XM_022392912.1"/>
</dbReference>
<name>A0ABM1SYB4_LIMPO</name>
<evidence type="ECO:0000313" key="4">
    <source>
        <dbReference type="RefSeq" id="XP_022248620.1"/>
    </source>
</evidence>